<dbReference type="SMART" id="SM00530">
    <property type="entry name" value="HTH_XRE"/>
    <property type="match status" value="1"/>
</dbReference>
<reference evidence="2 3" key="1">
    <citation type="submission" date="2017-07" db="EMBL/GenBank/DDBJ databases">
        <title>Fictibacillus sp. nov. GDSW-R2A3 Genome sequencing and assembly.</title>
        <authorList>
            <person name="Mayilraj S."/>
        </authorList>
    </citation>
    <scope>NUCLEOTIDE SEQUENCE [LARGE SCALE GENOMIC DNA]</scope>
    <source>
        <strain evidence="2 3">GDSW-R2A3</strain>
    </source>
</reference>
<dbReference type="PROSITE" id="PS50943">
    <property type="entry name" value="HTH_CROC1"/>
    <property type="match status" value="1"/>
</dbReference>
<protein>
    <submittedName>
        <fullName evidence="2">Transcriptional regulator</fullName>
    </submittedName>
</protein>
<evidence type="ECO:0000259" key="1">
    <source>
        <dbReference type="PROSITE" id="PS50943"/>
    </source>
</evidence>
<evidence type="ECO:0000313" key="3">
    <source>
        <dbReference type="Proteomes" id="UP000215059"/>
    </source>
</evidence>
<dbReference type="AlphaFoldDB" id="A0A235FDW1"/>
<sequence length="150" mass="17554">MNKEDVIELLWPKVKLVRTEKGYTQDKMSEVLGISKKTLVQIEKDRLQPGWTLIAAMCAIFRQSEILRAALGGDPVDVIEVVSHSHVNSVKEKTWGGHVWWRELKREGTYRLQQNLISQHYRILNNNDYRVYSSFDEKEARERLTELAEK</sequence>
<accession>A0A235FDW1</accession>
<keyword evidence="3" id="KW-1185">Reference proteome</keyword>
<dbReference type="RefSeq" id="WP_094251551.1">
    <property type="nucleotide sequence ID" value="NZ_JBHLXL010000001.1"/>
</dbReference>
<dbReference type="InterPro" id="IPR001387">
    <property type="entry name" value="Cro/C1-type_HTH"/>
</dbReference>
<dbReference type="GO" id="GO:0003677">
    <property type="term" value="F:DNA binding"/>
    <property type="evidence" value="ECO:0007669"/>
    <property type="project" value="InterPro"/>
</dbReference>
<dbReference type="Proteomes" id="UP000215059">
    <property type="component" value="Unassembled WGS sequence"/>
</dbReference>
<evidence type="ECO:0000313" key="2">
    <source>
        <dbReference type="EMBL" id="OYD59590.1"/>
    </source>
</evidence>
<name>A0A235FDW1_9BACL</name>
<proteinExistence type="predicted"/>
<comment type="caution">
    <text evidence="2">The sequence shown here is derived from an EMBL/GenBank/DDBJ whole genome shotgun (WGS) entry which is preliminary data.</text>
</comment>
<dbReference type="Gene3D" id="1.10.260.40">
    <property type="entry name" value="lambda repressor-like DNA-binding domains"/>
    <property type="match status" value="1"/>
</dbReference>
<dbReference type="SUPFAM" id="SSF47413">
    <property type="entry name" value="lambda repressor-like DNA-binding domains"/>
    <property type="match status" value="1"/>
</dbReference>
<dbReference type="OrthoDB" id="1796720at2"/>
<dbReference type="CDD" id="cd00093">
    <property type="entry name" value="HTH_XRE"/>
    <property type="match status" value="1"/>
</dbReference>
<dbReference type="EMBL" id="NOII01000001">
    <property type="protein sequence ID" value="OYD59590.1"/>
    <property type="molecule type" value="Genomic_DNA"/>
</dbReference>
<organism evidence="2 3">
    <name type="scientific">Fictibacillus aquaticus</name>
    <dbReference type="NCBI Taxonomy" id="2021314"/>
    <lineage>
        <taxon>Bacteria</taxon>
        <taxon>Bacillati</taxon>
        <taxon>Bacillota</taxon>
        <taxon>Bacilli</taxon>
        <taxon>Bacillales</taxon>
        <taxon>Fictibacillaceae</taxon>
        <taxon>Fictibacillus</taxon>
    </lineage>
</organism>
<dbReference type="InterPro" id="IPR010982">
    <property type="entry name" value="Lambda_DNA-bd_dom_sf"/>
</dbReference>
<feature type="domain" description="HTH cro/C1-type" evidence="1">
    <location>
        <begin position="14"/>
        <end position="67"/>
    </location>
</feature>
<dbReference type="Pfam" id="PF13560">
    <property type="entry name" value="HTH_31"/>
    <property type="match status" value="1"/>
</dbReference>
<gene>
    <name evidence="2" type="ORF">CGZ90_06790</name>
</gene>